<gene>
    <name evidence="1" type="ORF">MSVAZ_1063</name>
</gene>
<dbReference type="Pfam" id="PF13189">
    <property type="entry name" value="Cytidylate_kin2"/>
    <property type="match status" value="1"/>
</dbReference>
<dbReference type="Proteomes" id="UP000033096">
    <property type="component" value="Chromosome"/>
</dbReference>
<dbReference type="Gene3D" id="3.40.50.300">
    <property type="entry name" value="P-loop containing nucleotide triphosphate hydrolases"/>
    <property type="match status" value="1"/>
</dbReference>
<accession>A0A0E3Q3U4</accession>
<reference evidence="1 2" key="1">
    <citation type="submission" date="2014-07" db="EMBL/GenBank/DDBJ databases">
        <title>Methanogenic archaea and the global carbon cycle.</title>
        <authorList>
            <person name="Henriksen J.R."/>
            <person name="Luke J."/>
            <person name="Reinhart S."/>
            <person name="Benedict M.N."/>
            <person name="Youngblut N.D."/>
            <person name="Metcalf M.E."/>
            <person name="Whitaker R.J."/>
            <person name="Metcalf W.W."/>
        </authorList>
    </citation>
    <scope>NUCLEOTIDE SEQUENCE [LARGE SCALE GENOMIC DNA]</scope>
    <source>
        <strain evidence="1 2">Z-761</strain>
    </source>
</reference>
<dbReference type="EC" id="2.7.4.25" evidence="1"/>
<dbReference type="KEGG" id="mvc:MSVAZ_1063"/>
<dbReference type="HOGENOM" id="CLU_065155_3_1_2"/>
<dbReference type="GO" id="GO:0016301">
    <property type="term" value="F:kinase activity"/>
    <property type="evidence" value="ECO:0007669"/>
    <property type="project" value="UniProtKB-KW"/>
</dbReference>
<protein>
    <submittedName>
        <fullName evidence="1">Cytidylate kinase</fullName>
        <ecNumber evidence="1">2.7.4.25</ecNumber>
    </submittedName>
</protein>
<evidence type="ECO:0000313" key="1">
    <source>
        <dbReference type="EMBL" id="AKB43332.1"/>
    </source>
</evidence>
<organism evidence="1 2">
    <name type="scientific">Methanosarcina vacuolata Z-761</name>
    <dbReference type="NCBI Taxonomy" id="1434123"/>
    <lineage>
        <taxon>Archaea</taxon>
        <taxon>Methanobacteriati</taxon>
        <taxon>Methanobacteriota</taxon>
        <taxon>Stenosarchaea group</taxon>
        <taxon>Methanomicrobia</taxon>
        <taxon>Methanosarcinales</taxon>
        <taxon>Methanosarcinaceae</taxon>
        <taxon>Methanosarcina</taxon>
    </lineage>
</organism>
<evidence type="ECO:0000313" key="2">
    <source>
        <dbReference type="Proteomes" id="UP000033096"/>
    </source>
</evidence>
<sequence>MDREIIRLAAKKLSVLEDELESLDERKLSFWESFLQSGGYISSSVYIPPPIFTPTDRELFKTEAEIMKNVVNERSAVIIGRCGSHILHAYPNHTSIFLHADIDFRKKRIEKLYNVSQEEASKMITKSDSERARYHHMLTGKEWTDARQYNLSIDTSKIGVDNCVQFILQYLELV</sequence>
<name>A0A0E3Q3U4_9EURY</name>
<dbReference type="PATRIC" id="fig|1434123.4.peg.1237"/>
<dbReference type="EMBL" id="CP009520">
    <property type="protein sequence ID" value="AKB43332.1"/>
    <property type="molecule type" value="Genomic_DNA"/>
</dbReference>
<dbReference type="AlphaFoldDB" id="A0A0E3Q3U4"/>
<dbReference type="SUPFAM" id="SSF52540">
    <property type="entry name" value="P-loop containing nucleoside triphosphate hydrolases"/>
    <property type="match status" value="1"/>
</dbReference>
<keyword evidence="1" id="KW-0808">Transferase</keyword>
<dbReference type="InterPro" id="IPR027417">
    <property type="entry name" value="P-loop_NTPase"/>
</dbReference>
<proteinExistence type="predicted"/>
<keyword evidence="1" id="KW-0418">Kinase</keyword>
<keyword evidence="2" id="KW-1185">Reference proteome</keyword>